<dbReference type="EMBL" id="LBWG01000002">
    <property type="protein sequence ID" value="KKR04913.1"/>
    <property type="molecule type" value="Genomic_DNA"/>
</dbReference>
<organism evidence="2 3">
    <name type="scientific">Candidatus Uhrbacteria bacterium GW2011_GWF2_39_13</name>
    <dbReference type="NCBI Taxonomy" id="1618995"/>
    <lineage>
        <taxon>Bacteria</taxon>
        <taxon>Candidatus Uhriibacteriota</taxon>
    </lineage>
</organism>
<comment type="caution">
    <text evidence="2">The sequence shown here is derived from an EMBL/GenBank/DDBJ whole genome shotgun (WGS) entry which is preliminary data.</text>
</comment>
<reference evidence="2 3" key="1">
    <citation type="journal article" date="2015" name="Nature">
        <title>rRNA introns, odd ribosomes, and small enigmatic genomes across a large radiation of phyla.</title>
        <authorList>
            <person name="Brown C.T."/>
            <person name="Hug L.A."/>
            <person name="Thomas B.C."/>
            <person name="Sharon I."/>
            <person name="Castelle C.J."/>
            <person name="Singh A."/>
            <person name="Wilkins M.J."/>
            <person name="Williams K.H."/>
            <person name="Banfield J.F."/>
        </authorList>
    </citation>
    <scope>NUCLEOTIDE SEQUENCE [LARGE SCALE GENOMIC DNA]</scope>
</reference>
<gene>
    <name evidence="2" type="ORF">UT30_C0002G0030</name>
</gene>
<feature type="region of interest" description="Disordered" evidence="1">
    <location>
        <begin position="1"/>
        <end position="29"/>
    </location>
</feature>
<protein>
    <submittedName>
        <fullName evidence="2">Uncharacterized protein</fullName>
    </submittedName>
</protein>
<dbReference type="Proteomes" id="UP000033935">
    <property type="component" value="Unassembled WGS sequence"/>
</dbReference>
<sequence length="69" mass="7728">MNFDLKKRRKINRKGGDNNAASLDGADMENPCIDGVIAAIDAVLAETDPTTRDQRQRELDVIKHRCGCW</sequence>
<name>A0A0G0MP56_9BACT</name>
<proteinExistence type="predicted"/>
<dbReference type="AlphaFoldDB" id="A0A0G0MP56"/>
<evidence type="ECO:0000313" key="2">
    <source>
        <dbReference type="EMBL" id="KKR04913.1"/>
    </source>
</evidence>
<accession>A0A0G0MP56</accession>
<evidence type="ECO:0000256" key="1">
    <source>
        <dbReference type="SAM" id="MobiDB-lite"/>
    </source>
</evidence>
<evidence type="ECO:0000313" key="3">
    <source>
        <dbReference type="Proteomes" id="UP000033935"/>
    </source>
</evidence>
<feature type="compositionally biased region" description="Basic residues" evidence="1">
    <location>
        <begin position="1"/>
        <end position="13"/>
    </location>
</feature>